<evidence type="ECO:0000313" key="2">
    <source>
        <dbReference type="Proteomes" id="UP000694395"/>
    </source>
</evidence>
<reference evidence="1" key="2">
    <citation type="submission" date="2025-08" db="UniProtKB">
        <authorList>
            <consortium name="Ensembl"/>
        </authorList>
    </citation>
    <scope>IDENTIFICATION</scope>
</reference>
<reference evidence="1" key="3">
    <citation type="submission" date="2025-09" db="UniProtKB">
        <authorList>
            <consortium name="Ensembl"/>
        </authorList>
    </citation>
    <scope>IDENTIFICATION</scope>
</reference>
<protein>
    <submittedName>
        <fullName evidence="1">Uncharacterized protein</fullName>
    </submittedName>
</protein>
<proteinExistence type="predicted"/>
<organism evidence="1 2">
    <name type="scientific">Oncorhynchus mykiss</name>
    <name type="common">Rainbow trout</name>
    <name type="synonym">Salmo gairdneri</name>
    <dbReference type="NCBI Taxonomy" id="8022"/>
    <lineage>
        <taxon>Eukaryota</taxon>
        <taxon>Metazoa</taxon>
        <taxon>Chordata</taxon>
        <taxon>Craniata</taxon>
        <taxon>Vertebrata</taxon>
        <taxon>Euteleostomi</taxon>
        <taxon>Actinopterygii</taxon>
        <taxon>Neopterygii</taxon>
        <taxon>Teleostei</taxon>
        <taxon>Protacanthopterygii</taxon>
        <taxon>Salmoniformes</taxon>
        <taxon>Salmonidae</taxon>
        <taxon>Salmoninae</taxon>
        <taxon>Oncorhynchus</taxon>
    </lineage>
</organism>
<evidence type="ECO:0000313" key="1">
    <source>
        <dbReference type="Ensembl" id="ENSOMYP00000049797.2"/>
    </source>
</evidence>
<reference evidence="1" key="1">
    <citation type="submission" date="2020-07" db="EMBL/GenBank/DDBJ databases">
        <title>A long reads based de novo assembly of the rainbow trout Arlee double haploid line genome.</title>
        <authorList>
            <person name="Gao G."/>
            <person name="Palti Y."/>
        </authorList>
    </citation>
    <scope>NUCLEOTIDE SEQUENCE [LARGE SCALE GENOMIC DNA]</scope>
</reference>
<name>A0A8C7RCT8_ONCMY</name>
<accession>A0A8C7RCT8</accession>
<dbReference type="Ensembl" id="ENSOMYT00000054125.2">
    <property type="protein sequence ID" value="ENSOMYP00000049797.2"/>
    <property type="gene ID" value="ENSOMYG00000022617.2"/>
</dbReference>
<dbReference type="AlphaFoldDB" id="A0A8C7RCT8"/>
<dbReference type="Proteomes" id="UP000694395">
    <property type="component" value="Chromosome 15"/>
</dbReference>
<keyword evidence="2" id="KW-1185">Reference proteome</keyword>
<sequence>MPLNFNRLPGNILVLLFHVENCWVHIQVARPDSTLLWSCLVQGVQKTAEAL</sequence>